<keyword evidence="3" id="KW-1185">Reference proteome</keyword>
<dbReference type="AlphaFoldDB" id="A0A4V1IJL3"/>
<feature type="transmembrane region" description="Helical" evidence="1">
    <location>
        <begin position="44"/>
        <end position="63"/>
    </location>
</feature>
<feature type="transmembrane region" description="Helical" evidence="1">
    <location>
        <begin position="69"/>
        <end position="89"/>
    </location>
</feature>
<gene>
    <name evidence="2" type="ORF">EQU24_05745</name>
</gene>
<keyword evidence="1" id="KW-1133">Transmembrane helix</keyword>
<evidence type="ECO:0000256" key="1">
    <source>
        <dbReference type="SAM" id="Phobius"/>
    </source>
</evidence>
<dbReference type="RefSeq" id="WP_014147647.1">
    <property type="nucleotide sequence ID" value="NZ_CP035467.1"/>
</dbReference>
<dbReference type="Proteomes" id="UP000305881">
    <property type="component" value="Chromosome"/>
</dbReference>
<dbReference type="KEGG" id="mbur:EQU24_05745"/>
<protein>
    <submittedName>
        <fullName evidence="2">Uncharacterized protein</fullName>
    </submittedName>
</protein>
<organism evidence="2 3">
    <name type="scientific">Methylotuvimicrobium buryatense</name>
    <name type="common">Methylomicrobium buryatense</name>
    <dbReference type="NCBI Taxonomy" id="95641"/>
    <lineage>
        <taxon>Bacteria</taxon>
        <taxon>Pseudomonadati</taxon>
        <taxon>Pseudomonadota</taxon>
        <taxon>Gammaproteobacteria</taxon>
        <taxon>Methylococcales</taxon>
        <taxon>Methylococcaceae</taxon>
        <taxon>Methylotuvimicrobium</taxon>
    </lineage>
</organism>
<dbReference type="OrthoDB" id="5570031at2"/>
<reference evidence="3" key="1">
    <citation type="journal article" date="2019" name="J. Bacteriol.">
        <title>A Mutagenic Screen Identifies a TonB-Dependent Receptor Required for the Lanthanide Metal Switch in the Type I Methanotroph 'Methylotuvimicrobium buryatense' 5GB1C.</title>
        <authorList>
            <person name="Groom J.D."/>
            <person name="Ford S.M."/>
            <person name="Pesesky M.W."/>
            <person name="Lidstrom M.E."/>
        </authorList>
    </citation>
    <scope>NUCLEOTIDE SEQUENCE [LARGE SCALE GENOMIC DNA]</scope>
    <source>
        <strain evidence="3">5GB1C</strain>
    </source>
</reference>
<feature type="transmembrane region" description="Helical" evidence="1">
    <location>
        <begin position="12"/>
        <end position="32"/>
    </location>
</feature>
<evidence type="ECO:0000313" key="2">
    <source>
        <dbReference type="EMBL" id="QCW81805.1"/>
    </source>
</evidence>
<evidence type="ECO:0000313" key="3">
    <source>
        <dbReference type="Proteomes" id="UP000305881"/>
    </source>
</evidence>
<proteinExistence type="predicted"/>
<name>A0A4V1IJL3_METBY</name>
<dbReference type="EMBL" id="CP035467">
    <property type="protein sequence ID" value="QCW81805.1"/>
    <property type="molecule type" value="Genomic_DNA"/>
</dbReference>
<keyword evidence="1" id="KW-0812">Transmembrane</keyword>
<sequence>MIEPVALKDFFITFFSSALIILAGASYALLYAWSKVNPNSRIKIAAYFSYAVLVVSVGVLSNAANFSGYWLIVTALMIIGYFFAPIGIWHLCVKTHHDEEVAITINKRRSDE</sequence>
<dbReference type="STRING" id="675511.GCA_000341735_01862"/>
<keyword evidence="1" id="KW-0472">Membrane</keyword>
<accession>A0A4V1IJL3</accession>